<sequence>MKRWAFWGVQSRSSLDEKVVSGLGALTGISLVFFVTDWLTNFELAVAILPSMGASAVLVLAVPHGTLSQPWALLAGNLLSALVGVCCATFITNMYLAAGSAVGLSILLMHVFRCIHPPGGATALIAVVGGDAVRELGFSYLLFPTLINCLIIFAWAMLFNNLFHWRRYPSSLMKYDNTMYSPETSGIQVRHLQKAMATLDEVLDIAPEQIKYIIDKADELMREENRPLFNIEVGGIYTNAAAGYGWAARQVRDISNHPRYDKRLVMYRTLGGAGKGKNGTLLLVEFEQWAKERVRPLKSN</sequence>
<accession>A0A927BYN1</accession>
<dbReference type="PANTHER" id="PTHR33741:SF5">
    <property type="entry name" value="TRANSMEMBRANE PROTEIN DDB_G0269096-RELATED"/>
    <property type="match status" value="1"/>
</dbReference>
<dbReference type="PANTHER" id="PTHR33741">
    <property type="entry name" value="TRANSMEMBRANE PROTEIN DDB_G0269096-RELATED"/>
    <property type="match status" value="1"/>
</dbReference>
<protein>
    <submittedName>
        <fullName evidence="3">HPP family protein</fullName>
    </submittedName>
</protein>
<dbReference type="RefSeq" id="WP_190761696.1">
    <property type="nucleotide sequence ID" value="NZ_JACXLD010000001.1"/>
</dbReference>
<evidence type="ECO:0000256" key="1">
    <source>
        <dbReference type="SAM" id="Phobius"/>
    </source>
</evidence>
<keyword evidence="1" id="KW-0812">Transmembrane</keyword>
<reference evidence="3" key="1">
    <citation type="submission" date="2020-09" db="EMBL/GenBank/DDBJ databases">
        <authorList>
            <person name="Yoon J.-W."/>
        </authorList>
    </citation>
    <scope>NUCLEOTIDE SEQUENCE</scope>
    <source>
        <strain evidence="3">KMU-158</strain>
    </source>
</reference>
<feature type="transmembrane region" description="Helical" evidence="1">
    <location>
        <begin position="141"/>
        <end position="163"/>
    </location>
</feature>
<organism evidence="3 4">
    <name type="scientific">Spongiibacter pelagi</name>
    <dbReference type="NCBI Taxonomy" id="2760804"/>
    <lineage>
        <taxon>Bacteria</taxon>
        <taxon>Pseudomonadati</taxon>
        <taxon>Pseudomonadota</taxon>
        <taxon>Gammaproteobacteria</taxon>
        <taxon>Cellvibrionales</taxon>
        <taxon>Spongiibacteraceae</taxon>
        <taxon>Spongiibacter</taxon>
    </lineage>
</organism>
<keyword evidence="4" id="KW-1185">Reference proteome</keyword>
<feature type="transmembrane region" description="Helical" evidence="1">
    <location>
        <begin position="44"/>
        <end position="62"/>
    </location>
</feature>
<dbReference type="InterPro" id="IPR058581">
    <property type="entry name" value="TM_HPP"/>
</dbReference>
<evidence type="ECO:0000313" key="4">
    <source>
        <dbReference type="Proteomes" id="UP000610558"/>
    </source>
</evidence>
<dbReference type="Proteomes" id="UP000610558">
    <property type="component" value="Unassembled WGS sequence"/>
</dbReference>
<keyword evidence="1" id="KW-0472">Membrane</keyword>
<dbReference type="Pfam" id="PF04982">
    <property type="entry name" value="TM_HPP"/>
    <property type="match status" value="1"/>
</dbReference>
<gene>
    <name evidence="3" type="ORF">IB286_00445</name>
</gene>
<evidence type="ECO:0000259" key="2">
    <source>
        <dbReference type="Pfam" id="PF04982"/>
    </source>
</evidence>
<keyword evidence="1" id="KW-1133">Transmembrane helix</keyword>
<dbReference type="InterPro" id="IPR007065">
    <property type="entry name" value="HPP"/>
</dbReference>
<feature type="transmembrane region" description="Helical" evidence="1">
    <location>
        <begin position="20"/>
        <end position="38"/>
    </location>
</feature>
<evidence type="ECO:0000313" key="3">
    <source>
        <dbReference type="EMBL" id="MBD2857454.1"/>
    </source>
</evidence>
<name>A0A927BYN1_9GAMM</name>
<feature type="domain" description="HPP transmembrane region" evidence="2">
    <location>
        <begin position="12"/>
        <end position="169"/>
    </location>
</feature>
<dbReference type="EMBL" id="JACXLD010000001">
    <property type="protein sequence ID" value="MBD2857454.1"/>
    <property type="molecule type" value="Genomic_DNA"/>
</dbReference>
<comment type="caution">
    <text evidence="3">The sequence shown here is derived from an EMBL/GenBank/DDBJ whole genome shotgun (WGS) entry which is preliminary data.</text>
</comment>
<feature type="transmembrane region" description="Helical" evidence="1">
    <location>
        <begin position="74"/>
        <end position="98"/>
    </location>
</feature>
<dbReference type="AlphaFoldDB" id="A0A927BYN1"/>
<proteinExistence type="predicted"/>